<name>A0A6N2KCA4_SALVM</name>
<organism evidence="2">
    <name type="scientific">Salix viminalis</name>
    <name type="common">Common osier</name>
    <name type="synonym">Basket willow</name>
    <dbReference type="NCBI Taxonomy" id="40686"/>
    <lineage>
        <taxon>Eukaryota</taxon>
        <taxon>Viridiplantae</taxon>
        <taxon>Streptophyta</taxon>
        <taxon>Embryophyta</taxon>
        <taxon>Tracheophyta</taxon>
        <taxon>Spermatophyta</taxon>
        <taxon>Magnoliopsida</taxon>
        <taxon>eudicotyledons</taxon>
        <taxon>Gunneridae</taxon>
        <taxon>Pentapetalae</taxon>
        <taxon>rosids</taxon>
        <taxon>fabids</taxon>
        <taxon>Malpighiales</taxon>
        <taxon>Salicaceae</taxon>
        <taxon>Saliceae</taxon>
        <taxon>Salix</taxon>
    </lineage>
</organism>
<reference evidence="2" key="1">
    <citation type="submission" date="2019-03" db="EMBL/GenBank/DDBJ databases">
        <authorList>
            <person name="Mank J."/>
            <person name="Almeida P."/>
        </authorList>
    </citation>
    <scope>NUCLEOTIDE SEQUENCE</scope>
    <source>
        <strain evidence="2">78183</strain>
    </source>
</reference>
<gene>
    <name evidence="2" type="ORF">SVIM_LOCUS9662</name>
</gene>
<dbReference type="EMBL" id="CAADRP010000002">
    <property type="protein sequence ID" value="VFU20949.1"/>
    <property type="molecule type" value="Genomic_DNA"/>
</dbReference>
<accession>A0A6N2KCA4</accession>
<proteinExistence type="predicted"/>
<dbReference type="AlphaFoldDB" id="A0A6N2KCA4"/>
<evidence type="ECO:0000256" key="1">
    <source>
        <dbReference type="SAM" id="MobiDB-lite"/>
    </source>
</evidence>
<evidence type="ECO:0000313" key="2">
    <source>
        <dbReference type="EMBL" id="VFU20949.1"/>
    </source>
</evidence>
<feature type="region of interest" description="Disordered" evidence="1">
    <location>
        <begin position="41"/>
        <end position="68"/>
    </location>
</feature>
<protein>
    <submittedName>
        <fullName evidence="2">Uncharacterized protein</fullName>
    </submittedName>
</protein>
<sequence length="68" mass="7610">MSLPPRALSFSFIFFFLEKQINFSQIIYLYSRLGKAEGEAAAPKFHQDQRGINKSPTTDLGSPGKMNA</sequence>